<dbReference type="PATRIC" id="fig|1423.173.peg.3841"/>
<comment type="caution">
    <text evidence="1">The sequence shown here is derived from an EMBL/GenBank/DDBJ whole genome shotgun (WGS) entry which is preliminary data.</text>
</comment>
<proteinExistence type="predicted"/>
<evidence type="ECO:0008006" key="3">
    <source>
        <dbReference type="Google" id="ProtNLM"/>
    </source>
</evidence>
<evidence type="ECO:0000313" key="1">
    <source>
        <dbReference type="EMBL" id="KIU05310.1"/>
    </source>
</evidence>
<dbReference type="Gene3D" id="1.10.220.90">
    <property type="entry name" value="Mistic"/>
    <property type="match status" value="1"/>
</dbReference>
<evidence type="ECO:0000313" key="2">
    <source>
        <dbReference type="Proteomes" id="UP000032247"/>
    </source>
</evidence>
<dbReference type="Proteomes" id="UP000032247">
    <property type="component" value="Unassembled WGS sequence"/>
</dbReference>
<reference evidence="1 2" key="1">
    <citation type="submission" date="2014-12" db="EMBL/GenBank/DDBJ databases">
        <title>Comparative genome analysis of Bacillus coagulans HM-08, Clostridium butyricum HM-68, Bacillus subtilis HM-66 and Bacillus licheniformis BL-09.</title>
        <authorList>
            <person name="Zhang H."/>
        </authorList>
    </citation>
    <scope>NUCLEOTIDE SEQUENCE [LARGE SCALE GENOMIC DNA]</scope>
    <source>
        <strain evidence="1 2">HM-66</strain>
    </source>
</reference>
<accession>A0A0D1KAN0</accession>
<gene>
    <name evidence="1" type="ORF">SC09_contig4orf00051</name>
</gene>
<dbReference type="InterPro" id="IPR038193">
    <property type="entry name" value="Mistic_sf"/>
</dbReference>
<dbReference type="EMBL" id="JXBC01000013">
    <property type="protein sequence ID" value="KIU05310.1"/>
    <property type="molecule type" value="Genomic_DNA"/>
</dbReference>
<organism evidence="1 2">
    <name type="scientific">Bacillus subtilis</name>
    <dbReference type="NCBI Taxonomy" id="1423"/>
    <lineage>
        <taxon>Bacteria</taxon>
        <taxon>Bacillati</taxon>
        <taxon>Bacillota</taxon>
        <taxon>Bacilli</taxon>
        <taxon>Bacillales</taxon>
        <taxon>Bacillaceae</taxon>
        <taxon>Bacillus</taxon>
    </lineage>
</organism>
<name>A0A0D1KAN0_BACIU</name>
<protein>
    <recommendedName>
        <fullName evidence="3">Protein mistic</fullName>
    </recommendedName>
</protein>
<dbReference type="InterPro" id="IPR021078">
    <property type="entry name" value="Membrane-integrating_Mistic"/>
</dbReference>
<dbReference type="Pfam" id="PF11458">
    <property type="entry name" value="Mistic"/>
    <property type="match status" value="1"/>
</dbReference>
<dbReference type="AlphaFoldDB" id="A0A0D1KAN0"/>
<dbReference type="STRING" id="483913.AN935_15710"/>
<sequence>MFCTFFEKHHRKWDILLEKSTGVMEAMKVTSEEKEQLSTAIDRMNEGLDAFIQLYNESEIDEPLIQLDDDTAKLMKQARDKYGQEKLNEKLNTIIKQILSISVSKEGEKE</sequence>